<dbReference type="OrthoDB" id="10065073at2759"/>
<proteinExistence type="inferred from homology"/>
<evidence type="ECO:0000256" key="2">
    <source>
        <dbReference type="ARBA" id="ARBA00012388"/>
    </source>
</evidence>
<dbReference type="PANTHER" id="PTHR12974:SF30">
    <property type="entry name" value="TERMINAL NUCLEOTIDYLTRANSFERASE 5D"/>
    <property type="match status" value="1"/>
</dbReference>
<dbReference type="Pfam" id="PF07984">
    <property type="entry name" value="NTP_transf_7"/>
    <property type="match status" value="1"/>
</dbReference>
<keyword evidence="6" id="KW-1185">Reference proteome</keyword>
<feature type="non-terminal residue" evidence="5">
    <location>
        <position position="1"/>
    </location>
</feature>
<comment type="catalytic activity">
    <reaction evidence="4">
        <text>RNA(n) + ATP = RNA(n)-3'-adenine ribonucleotide + diphosphate</text>
        <dbReference type="Rhea" id="RHEA:11332"/>
        <dbReference type="Rhea" id="RHEA-COMP:14527"/>
        <dbReference type="Rhea" id="RHEA-COMP:17347"/>
        <dbReference type="ChEBI" id="CHEBI:30616"/>
        <dbReference type="ChEBI" id="CHEBI:33019"/>
        <dbReference type="ChEBI" id="CHEBI:140395"/>
        <dbReference type="ChEBI" id="CHEBI:173115"/>
        <dbReference type="EC" id="2.7.7.19"/>
    </reaction>
    <physiologicalReaction direction="left-to-right" evidence="4">
        <dbReference type="Rhea" id="RHEA:11333"/>
    </physiologicalReaction>
</comment>
<dbReference type="EMBL" id="VWPV01032167">
    <property type="protein sequence ID" value="NWH66911.1"/>
    <property type="molecule type" value="Genomic_DNA"/>
</dbReference>
<dbReference type="GO" id="GO:1990817">
    <property type="term" value="F:poly(A) RNA polymerase activity"/>
    <property type="evidence" value="ECO:0007669"/>
    <property type="project" value="UniProtKB-EC"/>
</dbReference>
<comment type="similarity">
    <text evidence="1">Belongs to the TENT family.</text>
</comment>
<evidence type="ECO:0000313" key="6">
    <source>
        <dbReference type="Proteomes" id="UP000531151"/>
    </source>
</evidence>
<evidence type="ECO:0000313" key="5">
    <source>
        <dbReference type="EMBL" id="NWH66911.1"/>
    </source>
</evidence>
<sequence length="378" mass="43467">SSLTWDQIKILDQVLAEVIPIHGRGNFPTLDVKLKDIIHVVKEQLIEKQINVRDIRLNGSTASHILVKQNGTSYKDLDIIFGVELPSELEFQIVKESVLNCLLDFLPKCVNKEKITAQTMKDAYVQKMVKVSTDHDRWSLISLSNNSGKNVELKFVNSLRRQFEFSVDSFQIILDSILSVYKATDCKLAEDSHPTVIAESMYGDFNEAMDHLKYKLISTRNPEEIRGGGLLKYSNLLVRDFKPADQAEIKSLERYMCSRFFIDFPDVAEQQRKIESYLRNHFIGEEKSKYDYLMTLRGVVNESTVCLMGHERRQTLNMITILALKVLGEQNIIPNAANVTCYYQPAPYISDRNFSNYYIAHGQAPIIYQPYPIHIQMQ</sequence>
<evidence type="ECO:0000256" key="1">
    <source>
        <dbReference type="ARBA" id="ARBA00007631"/>
    </source>
</evidence>
<reference evidence="5 6" key="1">
    <citation type="submission" date="2019-09" db="EMBL/GenBank/DDBJ databases">
        <title>Bird 10,000 Genomes (B10K) Project - Family phase.</title>
        <authorList>
            <person name="Zhang G."/>
        </authorList>
    </citation>
    <scope>NUCLEOTIDE SEQUENCE [LARGE SCALE GENOMIC DNA]</scope>
    <source>
        <strain evidence="5">B10K-CU-031-07</strain>
        <tissue evidence="5">Muscle</tissue>
    </source>
</reference>
<dbReference type="PANTHER" id="PTHR12974">
    <property type="entry name" value="PRION-LIKE- Q/N-RICH -DOMAIN-BEARING PROTEIN PROTEIN 44"/>
    <property type="match status" value="1"/>
</dbReference>
<protein>
    <recommendedName>
        <fullName evidence="2">polynucleotide adenylyltransferase</fullName>
        <ecNumber evidence="2">2.7.7.19</ecNumber>
    </recommendedName>
</protein>
<dbReference type="SMART" id="SM01153">
    <property type="entry name" value="DUF1693"/>
    <property type="match status" value="1"/>
</dbReference>
<gene>
    <name evidence="5" type="primary">Tent5c_1</name>
    <name evidence="5" type="ORF">GEOCAL_R07200</name>
</gene>
<evidence type="ECO:0000256" key="3">
    <source>
        <dbReference type="ARBA" id="ARBA00022679"/>
    </source>
</evidence>
<name>A0A7K4JNN3_GEOCA</name>
<dbReference type="EC" id="2.7.7.19" evidence="2"/>
<comment type="caution">
    <text evidence="5">The sequence shown here is derived from an EMBL/GenBank/DDBJ whole genome shotgun (WGS) entry which is preliminary data.</text>
</comment>
<feature type="non-terminal residue" evidence="5">
    <location>
        <position position="378"/>
    </location>
</feature>
<dbReference type="GO" id="GO:0003723">
    <property type="term" value="F:RNA binding"/>
    <property type="evidence" value="ECO:0007669"/>
    <property type="project" value="TreeGrafter"/>
</dbReference>
<organism evidence="5 6">
    <name type="scientific">Geococcyx californianus</name>
    <name type="common">Greater roadrunner</name>
    <name type="synonym">Saurothera californiana</name>
    <dbReference type="NCBI Taxonomy" id="8947"/>
    <lineage>
        <taxon>Eukaryota</taxon>
        <taxon>Metazoa</taxon>
        <taxon>Chordata</taxon>
        <taxon>Craniata</taxon>
        <taxon>Vertebrata</taxon>
        <taxon>Euteleostomi</taxon>
        <taxon>Archelosauria</taxon>
        <taxon>Archosauria</taxon>
        <taxon>Dinosauria</taxon>
        <taxon>Saurischia</taxon>
        <taxon>Theropoda</taxon>
        <taxon>Coelurosauria</taxon>
        <taxon>Aves</taxon>
        <taxon>Neognathae</taxon>
        <taxon>Neoaves</taxon>
        <taxon>Otidimorphae</taxon>
        <taxon>Cuculiformes</taxon>
        <taxon>Neomorphidae</taxon>
        <taxon>Geococcyx</taxon>
    </lineage>
</organism>
<accession>A0A7K4JNN3</accession>
<evidence type="ECO:0000256" key="4">
    <source>
        <dbReference type="ARBA" id="ARBA00047933"/>
    </source>
</evidence>
<dbReference type="InterPro" id="IPR012937">
    <property type="entry name" value="TET5"/>
</dbReference>
<dbReference type="AlphaFoldDB" id="A0A7K4JNN3"/>
<keyword evidence="3 5" id="KW-0808">Transferase</keyword>
<dbReference type="GO" id="GO:0048255">
    <property type="term" value="P:mRNA stabilization"/>
    <property type="evidence" value="ECO:0007669"/>
    <property type="project" value="TreeGrafter"/>
</dbReference>
<dbReference type="Proteomes" id="UP000531151">
    <property type="component" value="Unassembled WGS sequence"/>
</dbReference>